<organism evidence="16 17">
    <name type="scientific">Aspergillus arachidicola</name>
    <dbReference type="NCBI Taxonomy" id="656916"/>
    <lineage>
        <taxon>Eukaryota</taxon>
        <taxon>Fungi</taxon>
        <taxon>Dikarya</taxon>
        <taxon>Ascomycota</taxon>
        <taxon>Pezizomycotina</taxon>
        <taxon>Eurotiomycetes</taxon>
        <taxon>Eurotiomycetidae</taxon>
        <taxon>Eurotiales</taxon>
        <taxon>Aspergillaceae</taxon>
        <taxon>Aspergillus</taxon>
        <taxon>Aspergillus subgen. Circumdati</taxon>
    </lineage>
</organism>
<evidence type="ECO:0000259" key="14">
    <source>
        <dbReference type="Pfam" id="PF00501"/>
    </source>
</evidence>
<dbReference type="STRING" id="656916.A0A2G7G1I6"/>
<keyword evidence="17" id="KW-1185">Reference proteome</keyword>
<evidence type="ECO:0000256" key="10">
    <source>
        <dbReference type="ARBA" id="ARBA00023326"/>
    </source>
</evidence>
<dbReference type="PANTHER" id="PTHR33753">
    <property type="entry name" value="1,4-BETA-D-GLUCAN CELLOBIOHYDROLASE B"/>
    <property type="match status" value="1"/>
</dbReference>
<name>A0A2G7G1I6_9EURO</name>
<evidence type="ECO:0000256" key="13">
    <source>
        <dbReference type="ARBA" id="ARBA00042632"/>
    </source>
</evidence>
<dbReference type="InterPro" id="IPR001722">
    <property type="entry name" value="Glyco_hydro_7"/>
</dbReference>
<proteinExistence type="inferred from homology"/>
<dbReference type="Gene3D" id="3.30.300.30">
    <property type="match status" value="1"/>
</dbReference>
<dbReference type="PANTHER" id="PTHR33753:SF1">
    <property type="entry name" value="ENDO-BETA-1,4-GLUCANASE CELB"/>
    <property type="match status" value="1"/>
</dbReference>
<evidence type="ECO:0000256" key="3">
    <source>
        <dbReference type="ARBA" id="ARBA00012601"/>
    </source>
</evidence>
<dbReference type="Pfam" id="PF00840">
    <property type="entry name" value="Glyco_hydro_7"/>
    <property type="match status" value="1"/>
</dbReference>
<dbReference type="Gene3D" id="2.70.100.10">
    <property type="entry name" value="Glycoside hydrolase, family 7, domain"/>
    <property type="match status" value="1"/>
</dbReference>
<comment type="function">
    <text evidence="11">Has endoglucanase activity on substrates containing beta-1,4 glycosidic bonds, like in carboxymethylcellulose (CMC), hydroxyethylcellulose (HEC) and beta-glucan. Involved in the degradation of complex natural cellulosic substrates.</text>
</comment>
<keyword evidence="6" id="KW-0136">Cellulose degradation</keyword>
<dbReference type="CDD" id="cd07999">
    <property type="entry name" value="GH7_CBH_EG"/>
    <property type="match status" value="1"/>
</dbReference>
<evidence type="ECO:0000256" key="6">
    <source>
        <dbReference type="ARBA" id="ARBA00023001"/>
    </source>
</evidence>
<dbReference type="Gene3D" id="3.40.50.12780">
    <property type="entry name" value="N-terminal domain of ligase-like"/>
    <property type="match status" value="1"/>
</dbReference>
<sequence>MQGRMLISALSRGSAPLGRRAFQSFLNCNARHQLRFQPIDCRSLSTLPNLPLFRALQDHDKSSLAVVHSASSRSFTYGNLVADVVRAKERLLECAGGQQDGLAGERIAFLAENSYDYVVTLLSILAIDAIALPLSPAFPVGELKYIMDNSQAKVLVATENSDQVSLQDLVQESRGGMMLYTSGTTNRPKGVLIPQSALTAQAASLLEAWKYSPEDRLLHLLPLHHIHGTVNAIVTPILAGSSIEFMFPFNTDAVWKRLAAPFFPTSSASKITFLTAVPTIYNRLLSSFPGLSPEVQEAAKKGIAPENLRLNISGSAALPTPTKQAWQDLSNGNVLLERFGMTEVGMAISCGLDFADRVDGSVGWALPSVEARLVDTETNEVIQPGEEYDANGREREGEIQLRGPTIFREYWANEKATKEAFVDSDDGKSKWFKTGDVATRRVVEHAGKGTSGDWAQGPMYFIQGRLSVDIIKTGGEKVSALEVERELLSLPQVSEAAVVGLPSEQWGQKVAAVVVLDAEKAANTGRNGKPWGALDMRRALKDRLANYKMPQEMKVLNGPIPRNAMGKVTRGFQYDLDTRSLCGTPATGNGPAGGNYSGRHPRLTTYKCTSQNGCTRQNTSVVLDAATHFIHKKGTQTSCTNSNGLDTSICPDKQTCADNCVVDGITDYASYGVQTKNDTLTLHQYLQTGNETKSVSPRVYLLAEDGENYSMLQLLNQEFTFDVDASTLVCGMNGALYLSEMEASGGKSSLNQAGAKYGTGYCDAQCYTTPWINGEGNTESVGSCCQEMDIWEANARATGLTPHPCNTTGLYECSGSGCGDSGVCDKSGCGFNPYGLGAKDYYGYGLKVNTNETFTVVTQFLTSDNTTSGQLSEIRRLYIQNGQVIQNAAVTSGGKTVDSITKDFCSGEGSAFNRLGGLEEMGHALGRGMVLALSVWNDAGSFMQWLDGGSAGPCSATEGDPALIEKLYPDTHVKFSKIRWGDIGSTYRH</sequence>
<protein>
    <recommendedName>
        <fullName evidence="3">cellulase</fullName>
        <ecNumber evidence="3">3.2.1.4</ecNumber>
    </recommendedName>
    <alternativeName>
        <fullName evidence="13">Carboxymethylcellulase celB</fullName>
    </alternativeName>
    <alternativeName>
        <fullName evidence="12">Cellulase B</fullName>
    </alternativeName>
</protein>
<dbReference type="SUPFAM" id="SSF49899">
    <property type="entry name" value="Concanavalin A-like lectins/glucanases"/>
    <property type="match status" value="1"/>
</dbReference>
<comment type="similarity">
    <text evidence="2">Belongs to the glycosyl hydrolase 7 (cellulase C) family.</text>
</comment>
<dbReference type="GO" id="GO:0008810">
    <property type="term" value="F:cellulase activity"/>
    <property type="evidence" value="ECO:0007669"/>
    <property type="project" value="UniProtKB-EC"/>
</dbReference>
<evidence type="ECO:0000256" key="5">
    <source>
        <dbReference type="ARBA" id="ARBA00022801"/>
    </source>
</evidence>
<evidence type="ECO:0000256" key="8">
    <source>
        <dbReference type="ARBA" id="ARBA00023277"/>
    </source>
</evidence>
<dbReference type="Pfam" id="PF13193">
    <property type="entry name" value="AMP-binding_C"/>
    <property type="match status" value="1"/>
</dbReference>
<feature type="domain" description="AMP-dependent synthetase/ligase" evidence="14">
    <location>
        <begin position="178"/>
        <end position="411"/>
    </location>
</feature>
<evidence type="ECO:0000256" key="11">
    <source>
        <dbReference type="ARBA" id="ARBA00025192"/>
    </source>
</evidence>
<keyword evidence="9" id="KW-0326">Glycosidase</keyword>
<feature type="domain" description="AMP-dependent synthetase/ligase" evidence="14">
    <location>
        <begin position="65"/>
        <end position="163"/>
    </location>
</feature>
<keyword evidence="7" id="KW-0325">Glycoprotein</keyword>
<comment type="caution">
    <text evidence="16">The sequence shown here is derived from an EMBL/GenBank/DDBJ whole genome shotgun (WGS) entry which is preliminary data.</text>
</comment>
<evidence type="ECO:0000256" key="2">
    <source>
        <dbReference type="ARBA" id="ARBA00006044"/>
    </source>
</evidence>
<keyword evidence="8" id="KW-0119">Carbohydrate metabolism</keyword>
<keyword evidence="5" id="KW-0378">Hydrolase</keyword>
<dbReference type="InterPro" id="IPR042099">
    <property type="entry name" value="ANL_N_sf"/>
</dbReference>
<dbReference type="InterPro" id="IPR013320">
    <property type="entry name" value="ConA-like_dom_sf"/>
</dbReference>
<evidence type="ECO:0000256" key="9">
    <source>
        <dbReference type="ARBA" id="ARBA00023295"/>
    </source>
</evidence>
<evidence type="ECO:0000256" key="12">
    <source>
        <dbReference type="ARBA" id="ARBA00042322"/>
    </source>
</evidence>
<keyword evidence="4" id="KW-0732">Signal</keyword>
<reference evidence="16 17" key="1">
    <citation type="submission" date="2017-05" db="EMBL/GenBank/DDBJ databases">
        <title>Genome sequence for an aflatoxigenic pathogen of Argentinian peanut, Aspergillus arachidicola.</title>
        <authorList>
            <person name="Moore G."/>
            <person name="Beltz S.B."/>
            <person name="Mack B.M."/>
        </authorList>
    </citation>
    <scope>NUCLEOTIDE SEQUENCE [LARGE SCALE GENOMIC DNA]</scope>
    <source>
        <strain evidence="16 17">CBS 117610</strain>
    </source>
</reference>
<accession>A0A2G7G1I6</accession>
<dbReference type="CDD" id="cd05941">
    <property type="entry name" value="MCS"/>
    <property type="match status" value="1"/>
</dbReference>
<feature type="domain" description="AMP-binding enzyme C-terminal" evidence="15">
    <location>
        <begin position="482"/>
        <end position="567"/>
    </location>
</feature>
<dbReference type="EC" id="3.2.1.4" evidence="3"/>
<keyword evidence="10" id="KW-0624">Polysaccharide degradation</keyword>
<dbReference type="PRINTS" id="PR00734">
    <property type="entry name" value="GLHYDRLASE7"/>
</dbReference>
<evidence type="ECO:0000256" key="7">
    <source>
        <dbReference type="ARBA" id="ARBA00023180"/>
    </source>
</evidence>
<comment type="catalytic activity">
    <reaction evidence="1">
        <text>Endohydrolysis of (1-&gt;4)-beta-D-glucosidic linkages in cellulose, lichenin and cereal beta-D-glucans.</text>
        <dbReference type="EC" id="3.2.1.4"/>
    </reaction>
</comment>
<dbReference type="SUPFAM" id="SSF56801">
    <property type="entry name" value="Acetyl-CoA synthetase-like"/>
    <property type="match status" value="1"/>
</dbReference>
<dbReference type="FunFam" id="2.70.100.10:FF:000001">
    <property type="entry name" value="Glucanase"/>
    <property type="match status" value="1"/>
</dbReference>
<dbReference type="AlphaFoldDB" id="A0A2G7G1I6"/>
<evidence type="ECO:0000313" key="16">
    <source>
        <dbReference type="EMBL" id="PIG85971.1"/>
    </source>
</evidence>
<dbReference type="Pfam" id="PF00501">
    <property type="entry name" value="AMP-binding"/>
    <property type="match status" value="2"/>
</dbReference>
<dbReference type="InterPro" id="IPR045851">
    <property type="entry name" value="AMP-bd_C_sf"/>
</dbReference>
<evidence type="ECO:0000259" key="15">
    <source>
        <dbReference type="Pfam" id="PF13193"/>
    </source>
</evidence>
<dbReference type="EMBL" id="NEXV01000293">
    <property type="protein sequence ID" value="PIG85971.1"/>
    <property type="molecule type" value="Genomic_DNA"/>
</dbReference>
<dbReference type="Proteomes" id="UP000231358">
    <property type="component" value="Unassembled WGS sequence"/>
</dbReference>
<dbReference type="InterPro" id="IPR025110">
    <property type="entry name" value="AMP-bd_C"/>
</dbReference>
<dbReference type="InterPro" id="IPR037019">
    <property type="entry name" value="Glyco_hydro_7_sf"/>
</dbReference>
<evidence type="ECO:0000256" key="1">
    <source>
        <dbReference type="ARBA" id="ARBA00000966"/>
    </source>
</evidence>
<dbReference type="GO" id="GO:0030245">
    <property type="term" value="P:cellulose catabolic process"/>
    <property type="evidence" value="ECO:0007669"/>
    <property type="project" value="UniProtKB-KW"/>
</dbReference>
<gene>
    <name evidence="16" type="ORF">AARAC_011793</name>
</gene>
<dbReference type="InterPro" id="IPR000873">
    <property type="entry name" value="AMP-dep_synth/lig_dom"/>
</dbReference>
<evidence type="ECO:0000256" key="4">
    <source>
        <dbReference type="ARBA" id="ARBA00022729"/>
    </source>
</evidence>
<evidence type="ECO:0000313" key="17">
    <source>
        <dbReference type="Proteomes" id="UP000231358"/>
    </source>
</evidence>